<dbReference type="Proteomes" id="UP000242770">
    <property type="component" value="Unassembled WGS sequence"/>
</dbReference>
<gene>
    <name evidence="4" type="primary">SSCI30770.1</name>
    <name evidence="3" type="ORF">SPSC_05778</name>
</gene>
<feature type="transmembrane region" description="Helical" evidence="2">
    <location>
        <begin position="34"/>
        <end position="58"/>
    </location>
</feature>
<dbReference type="EMBL" id="LK056689">
    <property type="protein sequence ID" value="CDR88946.1"/>
    <property type="molecule type" value="Genomic_DNA"/>
</dbReference>
<keyword evidence="2" id="KW-1133">Transmembrane helix</keyword>
<feature type="transmembrane region" description="Helical" evidence="2">
    <location>
        <begin position="542"/>
        <end position="566"/>
    </location>
</feature>
<dbReference type="OrthoDB" id="2548253at2759"/>
<evidence type="ECO:0000313" key="3">
    <source>
        <dbReference type="EMBL" id="CDR88946.1"/>
    </source>
</evidence>
<evidence type="ECO:0000313" key="5">
    <source>
        <dbReference type="Proteomes" id="UP000242770"/>
    </source>
</evidence>
<sequence>MNSPKEQQVFHPSSVPVDRATRQREGRKRSCQSCCYVATALFALFGAAVVFGGGYLIAKFSREFLFPLRPLAIHDKHIQPYNASQVHPLINPSSTFDIYATVLQDVTDLLARGGKLPEQDEPWQTIDQVLYKRDINGTRSNFTRTDIVVWSGRVVQGATINSKIHTSIPLRIPVAPLYTNTLGKSSLRATFSISIPQEQTETLGTFFNVSYMIPPELPILQASSDQVNQPAEGQLPEYRDGEGRFLVPHLRTRSRIGLVRSKDVFENHTAHIQQLQGSLALLRQCTNLGNAVCERPYWKYAFESLFTFTRRVIDVDDKDKGRVHPKASNAIVTDDDSQNKQQVHFYGPVLTQVSTPAAPQFLRRIPQRLPTIDDAHESTTLRSNASVACAIPTASLDPSREYFDLDWQIHFSSHTLQRVLVAESAYKSFIRPPPAPLGPDEEGEKEIAANSVPAQNSGSNVDRVLTGDRLHVKDHPTSYVVGSLALAFWHLLVDEVLLIWFWYSRRTSAGLWIDAQWSWVGVVVLKSGADVARYFIDGEEASMVSLLFGATALVHLPFVFTTLLHLERPSHYSFWSNPLAFRRRRLTRREVKSINLANSINKRPFYMLFTALFLFNLVSDHSIFVLNPADRCMVDDLGGTASFPLSRRIFEESTDALTNALLITQTLAQVYFNHRSSTFTGRFRISAIGTAVVTSFLAFAICLESFSSWADQRHTDPVFVGSFLELGVLLMFAYQAVVYRGVPQVQGEDEEDE</sequence>
<name>A0A0F7RT52_9BASI</name>
<proteinExistence type="predicted"/>
<feature type="transmembrane region" description="Helical" evidence="2">
    <location>
        <begin position="605"/>
        <end position="626"/>
    </location>
</feature>
<accession>A0A0F7RT52</accession>
<evidence type="ECO:0000256" key="2">
    <source>
        <dbReference type="SAM" id="Phobius"/>
    </source>
</evidence>
<reference evidence="4" key="2">
    <citation type="submission" date="2014-06" db="EMBL/GenBank/DDBJ databases">
        <authorList>
            <person name="Berkman J.Paul."/>
        </authorList>
    </citation>
    <scope>NUCLEOTIDE SEQUENCE [LARGE SCALE GENOMIC DNA]</scope>
</reference>
<keyword evidence="2" id="KW-0472">Membrane</keyword>
<feature type="transmembrane region" description="Helical" evidence="2">
    <location>
        <begin position="718"/>
        <end position="737"/>
    </location>
</feature>
<evidence type="ECO:0000256" key="1">
    <source>
        <dbReference type="SAM" id="MobiDB-lite"/>
    </source>
</evidence>
<reference evidence="3" key="3">
    <citation type="submission" date="2014-06" db="EMBL/GenBank/DDBJ databases">
        <authorList>
            <person name="Ju J."/>
            <person name="Zhang J."/>
        </authorList>
    </citation>
    <scope>NUCLEOTIDE SEQUENCE</scope>
    <source>
        <strain evidence="3">SscI8</strain>
    </source>
</reference>
<reference evidence="5" key="1">
    <citation type="submission" date="2014-06" db="EMBL/GenBank/DDBJ databases">
        <authorList>
            <person name="Berkman P.J."/>
        </authorList>
    </citation>
    <scope>NUCLEOTIDE SEQUENCE [LARGE SCALE GENOMIC DNA]</scope>
</reference>
<feature type="transmembrane region" description="Helical" evidence="2">
    <location>
        <begin position="479"/>
        <end position="503"/>
    </location>
</feature>
<feature type="transmembrane region" description="Helical" evidence="2">
    <location>
        <begin position="685"/>
        <end position="706"/>
    </location>
</feature>
<dbReference type="AlphaFoldDB" id="A0A0F7RT52"/>
<dbReference type="EMBL" id="CCFA01001697">
    <property type="protein sequence ID" value="CDR99886.1"/>
    <property type="molecule type" value="Genomic_DNA"/>
</dbReference>
<evidence type="ECO:0000313" key="4">
    <source>
        <dbReference type="EMBL" id="CDR99886.1"/>
    </source>
</evidence>
<keyword evidence="5" id="KW-1185">Reference proteome</keyword>
<feature type="region of interest" description="Disordered" evidence="1">
    <location>
        <begin position="1"/>
        <end position="23"/>
    </location>
</feature>
<keyword evidence="2" id="KW-0812">Transmembrane</keyword>
<organism evidence="4 5">
    <name type="scientific">Sporisorium scitamineum</name>
    <dbReference type="NCBI Taxonomy" id="49012"/>
    <lineage>
        <taxon>Eukaryota</taxon>
        <taxon>Fungi</taxon>
        <taxon>Dikarya</taxon>
        <taxon>Basidiomycota</taxon>
        <taxon>Ustilaginomycotina</taxon>
        <taxon>Ustilaginomycetes</taxon>
        <taxon>Ustilaginales</taxon>
        <taxon>Ustilaginaceae</taxon>
        <taxon>Sporisorium</taxon>
    </lineage>
</organism>
<protein>
    <submittedName>
        <fullName evidence="4">Uncharacterized protein</fullName>
    </submittedName>
</protein>